<sequence>MKTFRFQVLSPTWIMLVAADGSRTFFVVYLDYSLTHTRTHTHTVNVGTSPREGGMMMLYYTALVPSGHPKARYGGRVLPPSGNFSDLPCLAQRLLFFLSFFFSSPFALFLSHLTRFVLVCTVTNSTDRHARTHPVSR</sequence>
<name>A0A2M3ZNL3_9DIPT</name>
<organism evidence="2">
    <name type="scientific">Anopheles braziliensis</name>
    <dbReference type="NCBI Taxonomy" id="58242"/>
    <lineage>
        <taxon>Eukaryota</taxon>
        <taxon>Metazoa</taxon>
        <taxon>Ecdysozoa</taxon>
        <taxon>Arthropoda</taxon>
        <taxon>Hexapoda</taxon>
        <taxon>Insecta</taxon>
        <taxon>Pterygota</taxon>
        <taxon>Neoptera</taxon>
        <taxon>Endopterygota</taxon>
        <taxon>Diptera</taxon>
        <taxon>Nematocera</taxon>
        <taxon>Culicoidea</taxon>
        <taxon>Culicidae</taxon>
        <taxon>Anophelinae</taxon>
        <taxon>Anopheles</taxon>
    </lineage>
</organism>
<proteinExistence type="predicted"/>
<evidence type="ECO:0000313" key="2">
    <source>
        <dbReference type="EMBL" id="MBW30109.1"/>
    </source>
</evidence>
<dbReference type="AlphaFoldDB" id="A0A2M3ZNL3"/>
<keyword evidence="1" id="KW-0812">Transmembrane</keyword>
<keyword evidence="1" id="KW-0472">Membrane</keyword>
<reference evidence="2" key="1">
    <citation type="submission" date="2018-01" db="EMBL/GenBank/DDBJ databases">
        <title>An insight into the sialome of Amazonian anophelines.</title>
        <authorList>
            <person name="Ribeiro J.M."/>
            <person name="Scarpassa V."/>
            <person name="Calvo E."/>
        </authorList>
    </citation>
    <scope>NUCLEOTIDE SEQUENCE</scope>
    <source>
        <tissue evidence="2">Salivary glands</tissue>
    </source>
</reference>
<evidence type="ECO:0000256" key="1">
    <source>
        <dbReference type="SAM" id="Phobius"/>
    </source>
</evidence>
<keyword evidence="1" id="KW-1133">Transmembrane helix</keyword>
<accession>A0A2M3ZNL3</accession>
<dbReference type="EMBL" id="GGFM01009358">
    <property type="protein sequence ID" value="MBW30109.1"/>
    <property type="molecule type" value="Transcribed_RNA"/>
</dbReference>
<protein>
    <submittedName>
        <fullName evidence="2">Putative secreted peptide</fullName>
    </submittedName>
</protein>
<feature type="transmembrane region" description="Helical" evidence="1">
    <location>
        <begin position="90"/>
        <end position="110"/>
    </location>
</feature>